<organism evidence="1 2">
    <name type="scientific">Chelydra serpentina</name>
    <name type="common">Snapping turtle</name>
    <name type="synonym">Testudo serpentina</name>
    <dbReference type="NCBI Taxonomy" id="8475"/>
    <lineage>
        <taxon>Eukaryota</taxon>
        <taxon>Metazoa</taxon>
        <taxon>Chordata</taxon>
        <taxon>Craniata</taxon>
        <taxon>Vertebrata</taxon>
        <taxon>Euteleostomi</taxon>
        <taxon>Archelosauria</taxon>
        <taxon>Testudinata</taxon>
        <taxon>Testudines</taxon>
        <taxon>Cryptodira</taxon>
        <taxon>Durocryptodira</taxon>
        <taxon>Americhelydia</taxon>
        <taxon>Chelydroidea</taxon>
        <taxon>Chelydridae</taxon>
        <taxon>Chelydra</taxon>
    </lineage>
</organism>
<sequence>QCAVNLWNSLPGDVVKAKSITGLKKELGKFMEDRSINGY</sequence>
<dbReference type="EMBL" id="JAHGAV010000021">
    <property type="protein sequence ID" value="KAG6937819.1"/>
    <property type="molecule type" value="Genomic_DNA"/>
</dbReference>
<feature type="non-terminal residue" evidence="1">
    <location>
        <position position="1"/>
    </location>
</feature>
<name>A0A8T1T9T1_CHESE</name>
<keyword evidence="2" id="KW-1185">Reference proteome</keyword>
<gene>
    <name evidence="1" type="ORF">G0U57_008228</name>
</gene>
<proteinExistence type="predicted"/>
<reference evidence="1 2" key="1">
    <citation type="journal article" date="2020" name="G3 (Bethesda)">
        <title>Draft Genome of the Common Snapping Turtle, Chelydra serpentina, a Model for Phenotypic Plasticity in Reptiles.</title>
        <authorList>
            <person name="Das D."/>
            <person name="Singh S.K."/>
            <person name="Bierstedt J."/>
            <person name="Erickson A."/>
            <person name="Galli G.L.J."/>
            <person name="Crossley D.A. 2nd"/>
            <person name="Rhen T."/>
        </authorList>
    </citation>
    <scope>NUCLEOTIDE SEQUENCE [LARGE SCALE GENOMIC DNA]</scope>
    <source>
        <strain evidence="1">KW</strain>
    </source>
</reference>
<comment type="caution">
    <text evidence="1">The sequence shown here is derived from an EMBL/GenBank/DDBJ whole genome shotgun (WGS) entry which is preliminary data.</text>
</comment>
<dbReference type="OrthoDB" id="10063766at2759"/>
<evidence type="ECO:0000313" key="1">
    <source>
        <dbReference type="EMBL" id="KAG6937819.1"/>
    </source>
</evidence>
<accession>A0A8T1T9T1</accession>
<protein>
    <submittedName>
        <fullName evidence="1">Uncharacterized protein</fullName>
    </submittedName>
</protein>
<evidence type="ECO:0000313" key="2">
    <source>
        <dbReference type="Proteomes" id="UP000765507"/>
    </source>
</evidence>
<dbReference type="Proteomes" id="UP000765507">
    <property type="component" value="Unassembled WGS sequence"/>
</dbReference>
<dbReference type="AlphaFoldDB" id="A0A8T1T9T1"/>